<dbReference type="Proteomes" id="UP001050691">
    <property type="component" value="Unassembled WGS sequence"/>
</dbReference>
<organism evidence="3 4">
    <name type="scientific">Clathrus columnatus</name>
    <dbReference type="NCBI Taxonomy" id="1419009"/>
    <lineage>
        <taxon>Eukaryota</taxon>
        <taxon>Fungi</taxon>
        <taxon>Dikarya</taxon>
        <taxon>Basidiomycota</taxon>
        <taxon>Agaricomycotina</taxon>
        <taxon>Agaricomycetes</taxon>
        <taxon>Phallomycetidae</taxon>
        <taxon>Phallales</taxon>
        <taxon>Clathraceae</taxon>
        <taxon>Clathrus</taxon>
    </lineage>
</organism>
<evidence type="ECO:0000256" key="1">
    <source>
        <dbReference type="ARBA" id="ARBA00023172"/>
    </source>
</evidence>
<keyword evidence="4" id="KW-1185">Reference proteome</keyword>
<evidence type="ECO:0000313" key="3">
    <source>
        <dbReference type="EMBL" id="GJJ12651.1"/>
    </source>
</evidence>
<sequence>MNCRPNDQRQNSGEHKEFRQQHQGLNPYMRVTESEQAEQDAKKKHGTAANTLRSYQGHVQRAKEWLSAVLTHEDGLDPFEYPRGSNVEGIDKKWTRFDLVKAFDTVPSRASPWAVATFIAFKCFEENLGASTADGIHAAFKYYWDNSDSEGKYKGNWNWNEETGYGLGNPTTSPVVMDVIHTVKKKHGAEGIRRHSGAMSYDYLHRIYEWSLQQCPLEFSFPSFTSLTCEDKRLLHTHLGWRAFSSFSWVLWTRNFEALKLQFRHLHLNCVSDDGLRLLHWKVSLEQRKNWQNKLNKEQELRGHLYDIYPQPELPAADVDKHMVIWLNFLKLMYGRLLSPDDFIFPSISSNGLIQANSPMSHDTIQKWINHFTASAGINPIEANLTTHCFRRGGAQFRFMYAPLGKRWTLATIRWWGGWAEGEHRDTLIHYLLDELYYYEENHGDALKPIPTESQISFMGEHQDMKPITQGEFKTIAHSLEHNIAHTVVSSVLNALYTKGYPRPENSYFYSPASCLKSSMWVADYNPSISYNMMLLNLTTPGSNTPSKKNTLPPGWEQGDPSATNGLPLKDWPDEWTKNPIIATKYRQRMLIALEFKEKGSESVFKAWWPAASQGIRALHEEMLKSRKAASLAKSRCSRKSLTKFNTGSKDVL</sequence>
<feature type="region of interest" description="Disordered" evidence="2">
    <location>
        <begin position="1"/>
        <end position="25"/>
    </location>
</feature>
<dbReference type="SUPFAM" id="SSF56349">
    <property type="entry name" value="DNA breaking-rejoining enzymes"/>
    <property type="match status" value="1"/>
</dbReference>
<feature type="region of interest" description="Disordered" evidence="2">
    <location>
        <begin position="542"/>
        <end position="569"/>
    </location>
</feature>
<keyword evidence="1" id="KW-0233">DNA recombination</keyword>
<evidence type="ECO:0000313" key="4">
    <source>
        <dbReference type="Proteomes" id="UP001050691"/>
    </source>
</evidence>
<proteinExistence type="predicted"/>
<reference evidence="3" key="1">
    <citation type="submission" date="2021-10" db="EMBL/GenBank/DDBJ databases">
        <title>De novo Genome Assembly of Clathrus columnatus (Basidiomycota, Fungi) Using Illumina and Nanopore Sequence Data.</title>
        <authorList>
            <person name="Ogiso-Tanaka E."/>
            <person name="Itagaki H."/>
            <person name="Hosoya T."/>
            <person name="Hosaka K."/>
        </authorList>
    </citation>
    <scope>NUCLEOTIDE SEQUENCE</scope>
    <source>
        <strain evidence="3">MO-923</strain>
    </source>
</reference>
<dbReference type="EMBL" id="BPWL01000007">
    <property type="protein sequence ID" value="GJJ12651.1"/>
    <property type="molecule type" value="Genomic_DNA"/>
</dbReference>
<evidence type="ECO:0008006" key="5">
    <source>
        <dbReference type="Google" id="ProtNLM"/>
    </source>
</evidence>
<protein>
    <recommendedName>
        <fullName evidence="5">Integrase</fullName>
    </recommendedName>
</protein>
<dbReference type="InterPro" id="IPR013762">
    <property type="entry name" value="Integrase-like_cat_sf"/>
</dbReference>
<dbReference type="AlphaFoldDB" id="A0AAV5AJJ2"/>
<gene>
    <name evidence="3" type="ORF">Clacol_006895</name>
</gene>
<evidence type="ECO:0000256" key="2">
    <source>
        <dbReference type="SAM" id="MobiDB-lite"/>
    </source>
</evidence>
<dbReference type="GO" id="GO:0006310">
    <property type="term" value="P:DNA recombination"/>
    <property type="evidence" value="ECO:0007669"/>
    <property type="project" value="UniProtKB-KW"/>
</dbReference>
<dbReference type="Gene3D" id="1.10.443.10">
    <property type="entry name" value="Intergrase catalytic core"/>
    <property type="match status" value="1"/>
</dbReference>
<dbReference type="GO" id="GO:0003677">
    <property type="term" value="F:DNA binding"/>
    <property type="evidence" value="ECO:0007669"/>
    <property type="project" value="InterPro"/>
</dbReference>
<accession>A0AAV5AJJ2</accession>
<name>A0AAV5AJJ2_9AGAM</name>
<dbReference type="GO" id="GO:0015074">
    <property type="term" value="P:DNA integration"/>
    <property type="evidence" value="ECO:0007669"/>
    <property type="project" value="InterPro"/>
</dbReference>
<comment type="caution">
    <text evidence="3">The sequence shown here is derived from an EMBL/GenBank/DDBJ whole genome shotgun (WGS) entry which is preliminary data.</text>
</comment>
<dbReference type="InterPro" id="IPR011010">
    <property type="entry name" value="DNA_brk_join_enz"/>
</dbReference>